<keyword evidence="2" id="KW-1185">Reference proteome</keyword>
<organism evidence="1 2">
    <name type="scientific">Stylosanthes scabra</name>
    <dbReference type="NCBI Taxonomy" id="79078"/>
    <lineage>
        <taxon>Eukaryota</taxon>
        <taxon>Viridiplantae</taxon>
        <taxon>Streptophyta</taxon>
        <taxon>Embryophyta</taxon>
        <taxon>Tracheophyta</taxon>
        <taxon>Spermatophyta</taxon>
        <taxon>Magnoliopsida</taxon>
        <taxon>eudicotyledons</taxon>
        <taxon>Gunneridae</taxon>
        <taxon>Pentapetalae</taxon>
        <taxon>rosids</taxon>
        <taxon>fabids</taxon>
        <taxon>Fabales</taxon>
        <taxon>Fabaceae</taxon>
        <taxon>Papilionoideae</taxon>
        <taxon>50 kb inversion clade</taxon>
        <taxon>dalbergioids sensu lato</taxon>
        <taxon>Dalbergieae</taxon>
        <taxon>Pterocarpus clade</taxon>
        <taxon>Stylosanthes</taxon>
    </lineage>
</organism>
<evidence type="ECO:0000313" key="1">
    <source>
        <dbReference type="EMBL" id="MED6222749.1"/>
    </source>
</evidence>
<name>A0ABU6ZLC9_9FABA</name>
<sequence length="240" mass="27749">MAHRNPERPKEDGSEEYEILDTWTATPGVGPSDPAPEVDAPMMADPVDVVPPRNIPESLIPATKIRVTLRVAVSDRGQALISNFILFFFEEKRAERENGEWWWLLFTTTFKPQQLPHRSFHCRIVCGYAKLIPSSSFLSEQTRMLKLEYELRITIHSVDLRYSRFLPISSIVRATYERLQQLWVRKGQEAHAQLAAGALWSQHLLAVIYESRSSLQFMRVTHCDQRNLAFFVEDGKPRHM</sequence>
<dbReference type="EMBL" id="JASCZI010272562">
    <property type="protein sequence ID" value="MED6222749.1"/>
    <property type="molecule type" value="Genomic_DNA"/>
</dbReference>
<gene>
    <name evidence="1" type="ORF">PIB30_067350</name>
</gene>
<proteinExistence type="predicted"/>
<evidence type="ECO:0000313" key="2">
    <source>
        <dbReference type="Proteomes" id="UP001341840"/>
    </source>
</evidence>
<protein>
    <submittedName>
        <fullName evidence="1">Uncharacterized protein</fullName>
    </submittedName>
</protein>
<accession>A0ABU6ZLC9</accession>
<reference evidence="1 2" key="1">
    <citation type="journal article" date="2023" name="Plants (Basel)">
        <title>Bridging the Gap: Combining Genomics and Transcriptomics Approaches to Understand Stylosanthes scabra, an Orphan Legume from the Brazilian Caatinga.</title>
        <authorList>
            <person name="Ferreira-Neto J.R.C."/>
            <person name="da Silva M.D."/>
            <person name="Binneck E."/>
            <person name="de Melo N.F."/>
            <person name="da Silva R.H."/>
            <person name="de Melo A.L.T.M."/>
            <person name="Pandolfi V."/>
            <person name="Bustamante F.O."/>
            <person name="Brasileiro-Vidal A.C."/>
            <person name="Benko-Iseppon A.M."/>
        </authorList>
    </citation>
    <scope>NUCLEOTIDE SEQUENCE [LARGE SCALE GENOMIC DNA]</scope>
    <source>
        <tissue evidence="1">Leaves</tissue>
    </source>
</reference>
<dbReference type="Proteomes" id="UP001341840">
    <property type="component" value="Unassembled WGS sequence"/>
</dbReference>
<comment type="caution">
    <text evidence="1">The sequence shown here is derived from an EMBL/GenBank/DDBJ whole genome shotgun (WGS) entry which is preliminary data.</text>
</comment>